<reference evidence="4 5" key="1">
    <citation type="submission" date="2015-06" db="EMBL/GenBank/DDBJ databases">
        <authorList>
            <person name="Wibberg Daniel"/>
        </authorList>
    </citation>
    <scope>NUCLEOTIDE SEQUENCE [LARGE SCALE GENOMIC DNA]</scope>
    <source>
        <strain evidence="4 5">T3/55T</strain>
    </source>
</reference>
<evidence type="ECO:0000313" key="4">
    <source>
        <dbReference type="EMBL" id="CRZ33413.1"/>
    </source>
</evidence>
<dbReference type="InterPro" id="IPR025275">
    <property type="entry name" value="DUF4015"/>
</dbReference>
<evidence type="ECO:0000259" key="3">
    <source>
        <dbReference type="Pfam" id="PF13200"/>
    </source>
</evidence>
<accession>A0A0H5SSY2</accession>
<evidence type="ECO:0000256" key="1">
    <source>
        <dbReference type="SAM" id="MobiDB-lite"/>
    </source>
</evidence>
<dbReference type="Pfam" id="PF13200">
    <property type="entry name" value="DUF4015"/>
    <property type="match status" value="1"/>
</dbReference>
<evidence type="ECO:0000313" key="5">
    <source>
        <dbReference type="Proteomes" id="UP000236497"/>
    </source>
</evidence>
<keyword evidence="5" id="KW-1185">Reference proteome</keyword>
<name>A0A0H5SSY2_HERHM</name>
<feature type="domain" description="DUF4015" evidence="3">
    <location>
        <begin position="162"/>
        <end position="478"/>
    </location>
</feature>
<dbReference type="SUPFAM" id="SSF51445">
    <property type="entry name" value="(Trans)glycosidases"/>
    <property type="match status" value="1"/>
</dbReference>
<dbReference type="InterPro" id="IPR017853">
    <property type="entry name" value="GH"/>
</dbReference>
<proteinExistence type="predicted"/>
<sequence length="486" mass="56123">MRKKNEINMYIDYKKTYRKRRRGYNTFLGVIIVFILAVIAGLGTYYAIRIKTGGEYSLRKNSSYEANNGYAKKISELEADNTDDYYLVKDNADSVNGKDENINEKNHVDQMNNKDEASDIKQDNKQADNTEGKNKDNKPENGKESNEVYREDDPRKSVKVKGIYVTSLAIMYKRDQLIEIADSTEINAMVIDVKDDNGRITFNMENTMAHDIGATTNTIHDIADLMKLFEEKNIYPIARIVAFKDPYLAENKPEYAIKNKDGTIYRDNNGESWVNPYNKEVWDYLIEISTKAAEVGFKEIQFDYIRFSTGKGMSDVDFGPLAEEKTKEEIILEFTKYAYEKLKPLGVFVSADVYGTIISSTIDASLVGQNYVEMARYLDYICPMIYPSHFAEGNYGVEYPDLEPYQIIRKVLMVSREKLEQIPEGEHKAIVRPWLQDFTASWIRNYQVYTGKQVREQIEAVYASGYREWLLWNAASNYSVDGLYDR</sequence>
<feature type="region of interest" description="Disordered" evidence="1">
    <location>
        <begin position="96"/>
        <end position="153"/>
    </location>
</feature>
<dbReference type="Proteomes" id="UP000236497">
    <property type="component" value="Unassembled WGS sequence"/>
</dbReference>
<feature type="transmembrane region" description="Helical" evidence="2">
    <location>
        <begin position="24"/>
        <end position="48"/>
    </location>
</feature>
<gene>
    <name evidence="4" type="ORF">HHT355_0199</name>
</gene>
<dbReference type="OrthoDB" id="9774125at2"/>
<keyword evidence="2" id="KW-1133">Transmembrane helix</keyword>
<keyword evidence="2" id="KW-0472">Membrane</keyword>
<evidence type="ECO:0000256" key="2">
    <source>
        <dbReference type="SAM" id="Phobius"/>
    </source>
</evidence>
<dbReference type="RefSeq" id="WP_103201595.1">
    <property type="nucleotide sequence ID" value="NZ_CVTD020000007.1"/>
</dbReference>
<dbReference type="Gene3D" id="3.20.20.80">
    <property type="entry name" value="Glycosidases"/>
    <property type="match status" value="1"/>
</dbReference>
<protein>
    <submittedName>
        <fullName evidence="4">Putative membrane protein</fullName>
    </submittedName>
</protein>
<organism evidence="4 5">
    <name type="scientific">Herbinix hemicellulosilytica</name>
    <dbReference type="NCBI Taxonomy" id="1564487"/>
    <lineage>
        <taxon>Bacteria</taxon>
        <taxon>Bacillati</taxon>
        <taxon>Bacillota</taxon>
        <taxon>Clostridia</taxon>
        <taxon>Lachnospirales</taxon>
        <taxon>Lachnospiraceae</taxon>
        <taxon>Herbinix</taxon>
    </lineage>
</organism>
<dbReference type="AlphaFoldDB" id="A0A0H5SSY2"/>
<dbReference type="EMBL" id="CVTD020000007">
    <property type="protein sequence ID" value="CRZ33413.1"/>
    <property type="molecule type" value="Genomic_DNA"/>
</dbReference>
<keyword evidence="2" id="KW-0812">Transmembrane</keyword>